<dbReference type="Pfam" id="PF00932">
    <property type="entry name" value="LTD"/>
    <property type="match status" value="1"/>
</dbReference>
<evidence type="ECO:0000259" key="2">
    <source>
        <dbReference type="PROSITE" id="PS50093"/>
    </source>
</evidence>
<dbReference type="PROSITE" id="PS51841">
    <property type="entry name" value="LTD"/>
    <property type="match status" value="1"/>
</dbReference>
<feature type="domain" description="PKD" evidence="2">
    <location>
        <begin position="613"/>
        <end position="701"/>
    </location>
</feature>
<dbReference type="InterPro" id="IPR013783">
    <property type="entry name" value="Ig-like_fold"/>
</dbReference>
<dbReference type="OrthoDB" id="9800417at2"/>
<dbReference type="GO" id="GO:0003824">
    <property type="term" value="F:catalytic activity"/>
    <property type="evidence" value="ECO:0007669"/>
    <property type="project" value="InterPro"/>
</dbReference>
<gene>
    <name evidence="4" type="ORF">SAMN02745887_02655</name>
</gene>
<feature type="domain" description="LTD" evidence="3">
    <location>
        <begin position="693"/>
        <end position="808"/>
    </location>
</feature>
<reference evidence="4 5" key="1">
    <citation type="submission" date="2016-11" db="EMBL/GenBank/DDBJ databases">
        <authorList>
            <person name="Jaros S."/>
            <person name="Januszkiewicz K."/>
            <person name="Wedrychowicz H."/>
        </authorList>
    </citation>
    <scope>NUCLEOTIDE SEQUENCE [LARGE SCALE GENOMIC DNA]</scope>
    <source>
        <strain evidence="4 5">DSM 18899</strain>
    </source>
</reference>
<evidence type="ECO:0008006" key="6">
    <source>
        <dbReference type="Google" id="ProtNLM"/>
    </source>
</evidence>
<evidence type="ECO:0000313" key="5">
    <source>
        <dbReference type="Proteomes" id="UP000186513"/>
    </source>
</evidence>
<dbReference type="SMART" id="SM00089">
    <property type="entry name" value="PKD"/>
    <property type="match status" value="1"/>
</dbReference>
<dbReference type="Proteomes" id="UP000186513">
    <property type="component" value="Unassembled WGS sequence"/>
</dbReference>
<dbReference type="Pfam" id="PF18911">
    <property type="entry name" value="PKD_4"/>
    <property type="match status" value="1"/>
</dbReference>
<protein>
    <recommendedName>
        <fullName evidence="6">LTD domain-containing protein</fullName>
    </recommendedName>
</protein>
<dbReference type="EMBL" id="FPKR01000010">
    <property type="protein sequence ID" value="SFZ77858.1"/>
    <property type="molecule type" value="Genomic_DNA"/>
</dbReference>
<feature type="signal peptide" evidence="1">
    <location>
        <begin position="1"/>
        <end position="23"/>
    </location>
</feature>
<dbReference type="Gene3D" id="3.60.10.10">
    <property type="entry name" value="Endonuclease/exonuclease/phosphatase"/>
    <property type="match status" value="1"/>
</dbReference>
<sequence length="866" mass="90055">MPSRFTRGALRATTSLLLLGLLAACSEDETDTPPVPPVQPLPSCAAAPNTLRTINAIQGSGKLSPLADQLVSVRGVVTADFQADDQLKGFFIQQPDADKDPLTSDGLFVYAPGGADVKQGDYVQVSGKVVEFKSGSNEAERLTELSEVSAITVCGAGPRIAPQLIKLPLANKDALEASEGMLVAFNQMLTVSEVYQLGRYGELLLSAGGRLFQANNHPSAATPAEINAANALARIVLDDGRSIQNPKPIPYLSAADNSGTRRVGDTLNSVQGVLSWGADAFRVHPTVAPVFTASNPRPAAPLNVGGQIRASGLNVLNYFTTLGQRGANNEAEFQRQRAKLVETIIGLNADALGLMEIENNGTLALADLAAAVNTKLGAGTYAYIDAGKPGSDAITVAMLYKPAKLKPIGSPQVPNDPGFEVAGGLRPPVAQRFAALSNNGSFWLVVNHLKSKGSCPSAAGDVNLDQGQGCWNAARTTQATALKNWVATLSQQSGEADVLMVGDFNAYLNEDPIKTLEAAGHEALLKRLPTTERYTYVFSGESGALDHAFASSSLRSQISGVTVWHVNAEEPLVLDYNTEFKTDDRYAATPYRSSDHDPVLVGLNLNADAPVIAPSLNATLPSSGSVGSAVSISAISAQDGSALSVDWGDGTQESLALTASSASHTYAAAGNYTVSLVLSGAGGLSATRSATLTISAATPPASGAALFFSEYVEGSSNNKALEIYNPSSTAVDLSDYSVKLYSNGATTATQTQALSGSLTAGQTLVLVHAQFAGSVAGSVVSAVTNFNGDDALTLEYRAAVIDAIGQVGFDPGTEWKSGSHSTLNKTLRRKAGIVQGSVPPAVPASWDLSSEWELLDIDSFAGLGTR</sequence>
<dbReference type="PANTHER" id="PTHR42834">
    <property type="entry name" value="ENDONUCLEASE/EXONUCLEASE/PHOSPHATASE FAMILY PROTEIN (AFU_ORTHOLOGUE AFUA_3G09210)"/>
    <property type="match status" value="1"/>
</dbReference>
<dbReference type="NCBIfam" id="NF033681">
    <property type="entry name" value="ExeM_NucH_DNase"/>
    <property type="match status" value="1"/>
</dbReference>
<dbReference type="CDD" id="cd00146">
    <property type="entry name" value="PKD"/>
    <property type="match status" value="1"/>
</dbReference>
<dbReference type="InterPro" id="IPR035986">
    <property type="entry name" value="PKD_dom_sf"/>
</dbReference>
<dbReference type="RefSeq" id="WP_072429151.1">
    <property type="nucleotide sequence ID" value="NZ_FPKR01000010.1"/>
</dbReference>
<feature type="chain" id="PRO_5012950337" description="LTD domain-containing protein" evidence="1">
    <location>
        <begin position="24"/>
        <end position="866"/>
    </location>
</feature>
<name>A0A1K2HNN7_9NEIS</name>
<dbReference type="InterPro" id="IPR036691">
    <property type="entry name" value="Endo/exonu/phosph_ase_sf"/>
</dbReference>
<dbReference type="CDD" id="cd10283">
    <property type="entry name" value="MnuA_DNase1-like"/>
    <property type="match status" value="1"/>
</dbReference>
<evidence type="ECO:0000313" key="4">
    <source>
        <dbReference type="EMBL" id="SFZ77858.1"/>
    </source>
</evidence>
<dbReference type="InterPro" id="IPR001322">
    <property type="entry name" value="Lamin_tail_dom"/>
</dbReference>
<dbReference type="CDD" id="cd04486">
    <property type="entry name" value="YhcR_OBF_like"/>
    <property type="match status" value="1"/>
</dbReference>
<keyword evidence="5" id="KW-1185">Reference proteome</keyword>
<dbReference type="STRING" id="1121279.SAMN02745887_02655"/>
<dbReference type="InterPro" id="IPR000601">
    <property type="entry name" value="PKD_dom"/>
</dbReference>
<evidence type="ECO:0000256" key="1">
    <source>
        <dbReference type="SAM" id="SignalP"/>
    </source>
</evidence>
<keyword evidence="1" id="KW-0732">Signal</keyword>
<dbReference type="InterPro" id="IPR005135">
    <property type="entry name" value="Endo/exonuclease/phosphatase"/>
</dbReference>
<dbReference type="InterPro" id="IPR022409">
    <property type="entry name" value="PKD/Chitinase_dom"/>
</dbReference>
<dbReference type="SUPFAM" id="SSF49299">
    <property type="entry name" value="PKD domain"/>
    <property type="match status" value="1"/>
</dbReference>
<dbReference type="Gene3D" id="2.60.40.10">
    <property type="entry name" value="Immunoglobulins"/>
    <property type="match status" value="1"/>
</dbReference>
<dbReference type="PANTHER" id="PTHR42834:SF1">
    <property type="entry name" value="ENDONUCLEASE_EXONUCLEASE_PHOSPHATASE FAMILY PROTEIN (AFU_ORTHOLOGUE AFUA_3G09210)"/>
    <property type="match status" value="1"/>
</dbReference>
<accession>A0A1K2HNN7</accession>
<organism evidence="4 5">
    <name type="scientific">Chitinimonas taiwanensis DSM 18899</name>
    <dbReference type="NCBI Taxonomy" id="1121279"/>
    <lineage>
        <taxon>Bacteria</taxon>
        <taxon>Pseudomonadati</taxon>
        <taxon>Pseudomonadota</taxon>
        <taxon>Betaproteobacteria</taxon>
        <taxon>Neisseriales</taxon>
        <taxon>Chitinibacteraceae</taxon>
        <taxon>Chitinimonas</taxon>
    </lineage>
</organism>
<dbReference type="PROSITE" id="PS50093">
    <property type="entry name" value="PKD"/>
    <property type="match status" value="1"/>
</dbReference>
<dbReference type="InterPro" id="IPR047971">
    <property type="entry name" value="ExeM-like"/>
</dbReference>
<dbReference type="SUPFAM" id="SSF56219">
    <property type="entry name" value="DNase I-like"/>
    <property type="match status" value="1"/>
</dbReference>
<dbReference type="AlphaFoldDB" id="A0A1K2HNN7"/>
<proteinExistence type="predicted"/>
<evidence type="ECO:0000259" key="3">
    <source>
        <dbReference type="PROSITE" id="PS51841"/>
    </source>
</evidence>
<dbReference type="Pfam" id="PF03372">
    <property type="entry name" value="Exo_endo_phos"/>
    <property type="match status" value="1"/>
</dbReference>
<dbReference type="PROSITE" id="PS51257">
    <property type="entry name" value="PROKAR_LIPOPROTEIN"/>
    <property type="match status" value="1"/>
</dbReference>